<sequence length="298" mass="32074">MSPDGEAAPNLRSATSGRAGDARPFGPVPREVASIGQGTWYIDEAHRPTAVAALRRGLDLGMTHIDTAEMYGEAEIVVGEAIDGRRDEVFLVSKVLPGNASRRGTIEACERSLRRLGTDRLDCYLLHWRGGHPLEDTVAALEELVSSGKILSWGVSNFDVDDLDEALAAAGPGRIACNQVLYHLGERAIEHAVMPWCEEHGVAVVAYSPFGHGSFPGPQTPGGRVLQDIADRHGATARQVALRFLVRRPSSFTIPKASSPEHAADNAGAQALRLTDAELARIDAAFPLGRRPRRLPML</sequence>
<reference evidence="1" key="1">
    <citation type="submission" date="2022-11" db="EMBL/GenBank/DDBJ databases">
        <title>beta-Carotene-producing bacterium, Jeongeuplla avenae sp. nov., alleviates the salt stress of Arabidopsis seedlings.</title>
        <authorList>
            <person name="Jiang L."/>
            <person name="Lee J."/>
        </authorList>
    </citation>
    <scope>NUCLEOTIDE SEQUENCE</scope>
    <source>
        <strain evidence="1">DY_R2A_6</strain>
    </source>
</reference>
<accession>A0ACD4NH21</accession>
<proteinExistence type="predicted"/>
<protein>
    <submittedName>
        <fullName evidence="1">Aldo/keto reductase</fullName>
    </submittedName>
</protein>
<keyword evidence="2" id="KW-1185">Reference proteome</keyword>
<name>A0ACD4NH21_9HYPH</name>
<dbReference type="Proteomes" id="UP001163223">
    <property type="component" value="Chromosome"/>
</dbReference>
<dbReference type="EMBL" id="CP113520">
    <property type="protein sequence ID" value="WAJ26096.1"/>
    <property type="molecule type" value="Genomic_DNA"/>
</dbReference>
<organism evidence="1 2">
    <name type="scientific">Antarcticirhabdus aurantiaca</name>
    <dbReference type="NCBI Taxonomy" id="2606717"/>
    <lineage>
        <taxon>Bacteria</taxon>
        <taxon>Pseudomonadati</taxon>
        <taxon>Pseudomonadota</taxon>
        <taxon>Alphaproteobacteria</taxon>
        <taxon>Hyphomicrobiales</taxon>
        <taxon>Aurantimonadaceae</taxon>
        <taxon>Antarcticirhabdus</taxon>
    </lineage>
</organism>
<gene>
    <name evidence="1" type="ORF">OXU80_14330</name>
</gene>
<evidence type="ECO:0000313" key="2">
    <source>
        <dbReference type="Proteomes" id="UP001163223"/>
    </source>
</evidence>
<evidence type="ECO:0000313" key="1">
    <source>
        <dbReference type="EMBL" id="WAJ26096.1"/>
    </source>
</evidence>